<organism evidence="4 5">
    <name type="scientific">Schizopora paradoxa</name>
    <dbReference type="NCBI Taxonomy" id="27342"/>
    <lineage>
        <taxon>Eukaryota</taxon>
        <taxon>Fungi</taxon>
        <taxon>Dikarya</taxon>
        <taxon>Basidiomycota</taxon>
        <taxon>Agaricomycotina</taxon>
        <taxon>Agaricomycetes</taxon>
        <taxon>Hymenochaetales</taxon>
        <taxon>Schizoporaceae</taxon>
        <taxon>Schizopora</taxon>
    </lineage>
</organism>
<evidence type="ECO:0000313" key="4">
    <source>
        <dbReference type="EMBL" id="KLO12217.1"/>
    </source>
</evidence>
<dbReference type="OrthoDB" id="3010870at2759"/>
<keyword evidence="2" id="KW-0472">Membrane</keyword>
<name>A0A0H2RKP9_9AGAM</name>
<protein>
    <recommendedName>
        <fullName evidence="3">DUF6534 domain-containing protein</fullName>
    </recommendedName>
</protein>
<keyword evidence="5" id="KW-1185">Reference proteome</keyword>
<evidence type="ECO:0000256" key="2">
    <source>
        <dbReference type="SAM" id="Phobius"/>
    </source>
</evidence>
<keyword evidence="2" id="KW-1133">Transmembrane helix</keyword>
<dbReference type="PANTHER" id="PTHR40465">
    <property type="entry name" value="CHROMOSOME 1, WHOLE GENOME SHOTGUN SEQUENCE"/>
    <property type="match status" value="1"/>
</dbReference>
<feature type="transmembrane region" description="Helical" evidence="2">
    <location>
        <begin position="56"/>
        <end position="82"/>
    </location>
</feature>
<dbReference type="EMBL" id="KQ085982">
    <property type="protein sequence ID" value="KLO12217.1"/>
    <property type="molecule type" value="Genomic_DNA"/>
</dbReference>
<dbReference type="AlphaFoldDB" id="A0A0H2RKP9"/>
<feature type="transmembrane region" description="Helical" evidence="2">
    <location>
        <begin position="22"/>
        <end position="44"/>
    </location>
</feature>
<evidence type="ECO:0000259" key="3">
    <source>
        <dbReference type="Pfam" id="PF20152"/>
    </source>
</evidence>
<feature type="region of interest" description="Disordered" evidence="1">
    <location>
        <begin position="325"/>
        <end position="350"/>
    </location>
</feature>
<keyword evidence="2" id="KW-0812">Transmembrane</keyword>
<dbReference type="Pfam" id="PF20152">
    <property type="entry name" value="DUF6534"/>
    <property type="match status" value="1"/>
</dbReference>
<evidence type="ECO:0000256" key="1">
    <source>
        <dbReference type="SAM" id="MobiDB-lite"/>
    </source>
</evidence>
<gene>
    <name evidence="4" type="ORF">SCHPADRAFT_998306</name>
</gene>
<feature type="transmembrane region" description="Helical" evidence="2">
    <location>
        <begin position="208"/>
        <end position="228"/>
    </location>
</feature>
<proteinExistence type="predicted"/>
<feature type="domain" description="DUF6534" evidence="3">
    <location>
        <begin position="173"/>
        <end position="258"/>
    </location>
</feature>
<feature type="transmembrane region" description="Helical" evidence="2">
    <location>
        <begin position="126"/>
        <end position="147"/>
    </location>
</feature>
<feature type="transmembrane region" description="Helical" evidence="2">
    <location>
        <begin position="167"/>
        <end position="188"/>
    </location>
</feature>
<dbReference type="InParanoid" id="A0A0H2RKP9"/>
<feature type="transmembrane region" description="Helical" evidence="2">
    <location>
        <begin position="94"/>
        <end position="114"/>
    </location>
</feature>
<reference evidence="4 5" key="1">
    <citation type="submission" date="2015-04" db="EMBL/GenBank/DDBJ databases">
        <title>Complete genome sequence of Schizopora paradoxa KUC8140, a cosmopolitan wood degrader in East Asia.</title>
        <authorList>
            <consortium name="DOE Joint Genome Institute"/>
            <person name="Min B."/>
            <person name="Park H."/>
            <person name="Jang Y."/>
            <person name="Kim J.-J."/>
            <person name="Kim K.H."/>
            <person name="Pangilinan J."/>
            <person name="Lipzen A."/>
            <person name="Riley R."/>
            <person name="Grigoriev I.V."/>
            <person name="Spatafora J.W."/>
            <person name="Choi I.-G."/>
        </authorList>
    </citation>
    <scope>NUCLEOTIDE SEQUENCE [LARGE SCALE GENOMIC DNA]</scope>
    <source>
        <strain evidence="4 5">KUC8140</strain>
    </source>
</reference>
<dbReference type="PANTHER" id="PTHR40465:SF1">
    <property type="entry name" value="DUF6534 DOMAIN-CONTAINING PROTEIN"/>
    <property type="match status" value="1"/>
</dbReference>
<sequence length="350" mass="38235">MSAAIPNLLWSSGVYTSIAFKVLGYLFNWGLFGVLSVQVYFYFLAFPRDRRVTKSLVAGIYLLELTQTILLTHDAFGTYAIHYGDDSFLNNMQLIPLSVPIFSGLVSCAVQMHYGYLLRMLSGSRLLGLTVAFFSVIQCAAAFVQGVQAFIINDISALATKAFASETVWLAGSAACDLIIASGMTFILLQKDTRLPATHALITKLVRIIVETGCLTAFTATIQMALFISLPDKPYFTCIGLALAKLYSNSLLAILNSRIRIEGVHTNSTAQMTAGSSLAFYGQSTTSRRMALPYASAMRKDDNNGPHVVDVRIQHHTETWTAADDMIPMDDTKSKSSTTTRDLDSVLSKA</sequence>
<accession>A0A0H2RKP9</accession>
<evidence type="ECO:0000313" key="5">
    <source>
        <dbReference type="Proteomes" id="UP000053477"/>
    </source>
</evidence>
<dbReference type="Proteomes" id="UP000053477">
    <property type="component" value="Unassembled WGS sequence"/>
</dbReference>
<dbReference type="InterPro" id="IPR045339">
    <property type="entry name" value="DUF6534"/>
</dbReference>